<dbReference type="NCBIfam" id="TIGR01764">
    <property type="entry name" value="excise"/>
    <property type="match status" value="1"/>
</dbReference>
<keyword evidence="3" id="KW-1185">Reference proteome</keyword>
<evidence type="ECO:0000313" key="3">
    <source>
        <dbReference type="Proteomes" id="UP000266915"/>
    </source>
</evidence>
<dbReference type="Pfam" id="PF12728">
    <property type="entry name" value="HTH_17"/>
    <property type="match status" value="1"/>
</dbReference>
<dbReference type="GO" id="GO:0003677">
    <property type="term" value="F:DNA binding"/>
    <property type="evidence" value="ECO:0007669"/>
    <property type="project" value="InterPro"/>
</dbReference>
<dbReference type="EMBL" id="RKHL01000001">
    <property type="protein sequence ID" value="ROR82387.1"/>
    <property type="molecule type" value="Genomic_DNA"/>
</dbReference>
<evidence type="ECO:0000259" key="1">
    <source>
        <dbReference type="Pfam" id="PF12728"/>
    </source>
</evidence>
<dbReference type="InterPro" id="IPR010093">
    <property type="entry name" value="SinI_DNA-bd"/>
</dbReference>
<sequence>MESQRDAAPLGRFLTVADTAEVLNVSAQHVAELISSGELPAIRIGRSGPWRIEFPALEAFISGQYEEARRAALWHQAQLTELVEFSGAPMLRPVPPLG</sequence>
<gene>
    <name evidence="2" type="ORF">EDD42_2477</name>
</gene>
<organism evidence="2 3">
    <name type="scientific">Plantibacter flavus</name>
    <dbReference type="NCBI Taxonomy" id="150123"/>
    <lineage>
        <taxon>Bacteria</taxon>
        <taxon>Bacillati</taxon>
        <taxon>Actinomycetota</taxon>
        <taxon>Actinomycetes</taxon>
        <taxon>Micrococcales</taxon>
        <taxon>Microbacteriaceae</taxon>
        <taxon>Plantibacter</taxon>
    </lineage>
</organism>
<reference evidence="2 3" key="1">
    <citation type="submission" date="2018-11" db="EMBL/GenBank/DDBJ databases">
        <title>Sequencing the genomes of 1000 actinobacteria strains.</title>
        <authorList>
            <person name="Klenk H.-P."/>
        </authorList>
    </citation>
    <scope>NUCLEOTIDE SEQUENCE [LARGE SCALE GENOMIC DNA]</scope>
    <source>
        <strain evidence="2 3">DSM 14012</strain>
    </source>
</reference>
<evidence type="ECO:0000313" key="2">
    <source>
        <dbReference type="EMBL" id="ROR82387.1"/>
    </source>
</evidence>
<accession>A0A3N2C4D5</accession>
<name>A0A3N2C4D5_9MICO</name>
<feature type="domain" description="Helix-turn-helix" evidence="1">
    <location>
        <begin position="13"/>
        <end position="64"/>
    </location>
</feature>
<comment type="caution">
    <text evidence="2">The sequence shown here is derived from an EMBL/GenBank/DDBJ whole genome shotgun (WGS) entry which is preliminary data.</text>
</comment>
<dbReference type="InterPro" id="IPR041657">
    <property type="entry name" value="HTH_17"/>
</dbReference>
<dbReference type="Proteomes" id="UP000266915">
    <property type="component" value="Unassembled WGS sequence"/>
</dbReference>
<dbReference type="AlphaFoldDB" id="A0A3N2C4D5"/>
<protein>
    <submittedName>
        <fullName evidence="2">Excisionase family DNA binding protein</fullName>
    </submittedName>
</protein>
<proteinExistence type="predicted"/>
<dbReference type="RefSeq" id="WP_085513365.1">
    <property type="nucleotide sequence ID" value="NZ_FXAP01000005.1"/>
</dbReference>